<keyword evidence="3" id="KW-0813">Transport</keyword>
<reference evidence="10" key="1">
    <citation type="journal article" date="2021" name="PeerJ">
        <title>Extensive microbial diversity within the chicken gut microbiome revealed by metagenomics and culture.</title>
        <authorList>
            <person name="Gilroy R."/>
            <person name="Ravi A."/>
            <person name="Getino M."/>
            <person name="Pursley I."/>
            <person name="Horton D.L."/>
            <person name="Alikhan N.F."/>
            <person name="Baker D."/>
            <person name="Gharbi K."/>
            <person name="Hall N."/>
            <person name="Watson M."/>
            <person name="Adriaenssens E.M."/>
            <person name="Foster-Nyarko E."/>
            <person name="Jarju S."/>
            <person name="Secka A."/>
            <person name="Antonio M."/>
            <person name="Oren A."/>
            <person name="Chaudhuri R.R."/>
            <person name="La Ragione R."/>
            <person name="Hildebrand F."/>
            <person name="Pallen M.J."/>
        </authorList>
    </citation>
    <scope>NUCLEOTIDE SEQUENCE</scope>
    <source>
        <strain evidence="10">USAMLcec2-132</strain>
    </source>
</reference>
<feature type="transmembrane region" description="Helical" evidence="9">
    <location>
        <begin position="33"/>
        <end position="59"/>
    </location>
</feature>
<protein>
    <submittedName>
        <fullName evidence="10">AI-2E family transporter</fullName>
    </submittedName>
</protein>
<evidence type="ECO:0000256" key="5">
    <source>
        <dbReference type="ARBA" id="ARBA00022692"/>
    </source>
</evidence>
<comment type="subcellular location">
    <subcellularLocation>
        <location evidence="1">Cell membrane</location>
        <topology evidence="1">Multi-pass membrane protein</topology>
    </subcellularLocation>
</comment>
<organism evidence="10 11">
    <name type="scientific">Candidatus Eisenbergiella merdavium</name>
    <dbReference type="NCBI Taxonomy" id="2838551"/>
    <lineage>
        <taxon>Bacteria</taxon>
        <taxon>Bacillati</taxon>
        <taxon>Bacillota</taxon>
        <taxon>Clostridia</taxon>
        <taxon>Lachnospirales</taxon>
        <taxon>Lachnospiraceae</taxon>
        <taxon>Eisenbergiella</taxon>
    </lineage>
</organism>
<dbReference type="PANTHER" id="PTHR21716:SF53">
    <property type="entry name" value="PERMEASE PERM-RELATED"/>
    <property type="match status" value="1"/>
</dbReference>
<dbReference type="GO" id="GO:0005886">
    <property type="term" value="C:plasma membrane"/>
    <property type="evidence" value="ECO:0007669"/>
    <property type="project" value="UniProtKB-SubCell"/>
</dbReference>
<evidence type="ECO:0000256" key="9">
    <source>
        <dbReference type="SAM" id="Phobius"/>
    </source>
</evidence>
<keyword evidence="7 9" id="KW-0472">Membrane</keyword>
<comment type="caution">
    <text evidence="10">The sequence shown here is derived from an EMBL/GenBank/DDBJ whole genome shotgun (WGS) entry which is preliminary data.</text>
</comment>
<reference evidence="10" key="2">
    <citation type="submission" date="2021-04" db="EMBL/GenBank/DDBJ databases">
        <authorList>
            <person name="Gilroy R."/>
        </authorList>
    </citation>
    <scope>NUCLEOTIDE SEQUENCE</scope>
    <source>
        <strain evidence="10">USAMLcec2-132</strain>
    </source>
</reference>
<sequence>MQKRRTERAIIVYICLAALLILCIRNFEQLIGWVANLWNVMFPLVLGMAMAYVLNIVLVRVERLYFPRSRSRIVAKTRRGVGIVISILLVFALFTLIARLVIPELGKAFGVIGRGIPVFLEQVSAWLEANGAFNISDYLNLETIDWKDLMDKALSVVRSGIGSVLSSTISVVGSVVGGVVNFFIGLIFGIYILAGKERLASQAKSILRAYLKEDTVKEICRVLVTANETFSSFIIGQCTEAVILGTLCTIGMLIFRFPYAPMIGAFIGVTALIPIVGAYIGAAVGAFMILTVAPLKALLFIVFIIVLQQMEGNLIYPKVVGSSIGLPGMWVLAAVTVGGGLLGIGGMLLGVPLAATFYKLLRDDVREKNERKDSRERQGTSGRMPSGNRERAGTQKGYAGRRGRGPGREGHPGKTEEKKTEKGRQE</sequence>
<keyword evidence="4" id="KW-1003">Cell membrane</keyword>
<dbReference type="Proteomes" id="UP000823891">
    <property type="component" value="Unassembled WGS sequence"/>
</dbReference>
<feature type="region of interest" description="Disordered" evidence="8">
    <location>
        <begin position="368"/>
        <end position="426"/>
    </location>
</feature>
<feature type="transmembrane region" description="Helical" evidence="9">
    <location>
        <begin position="80"/>
        <end position="102"/>
    </location>
</feature>
<feature type="transmembrane region" description="Helical" evidence="9">
    <location>
        <begin position="328"/>
        <end position="361"/>
    </location>
</feature>
<name>A0A9D2NHJ4_9FIRM</name>
<feature type="compositionally biased region" description="Basic and acidic residues" evidence="8">
    <location>
        <begin position="406"/>
        <end position="426"/>
    </location>
</feature>
<evidence type="ECO:0000256" key="4">
    <source>
        <dbReference type="ARBA" id="ARBA00022475"/>
    </source>
</evidence>
<feature type="transmembrane region" description="Helical" evidence="9">
    <location>
        <begin position="265"/>
        <end position="290"/>
    </location>
</feature>
<comment type="similarity">
    <text evidence="2">Belongs to the autoinducer-2 exporter (AI-2E) (TC 2.A.86) family.</text>
</comment>
<evidence type="ECO:0000313" key="10">
    <source>
        <dbReference type="EMBL" id="HJC24953.1"/>
    </source>
</evidence>
<evidence type="ECO:0000256" key="6">
    <source>
        <dbReference type="ARBA" id="ARBA00022989"/>
    </source>
</evidence>
<accession>A0A9D2NHJ4</accession>
<evidence type="ECO:0000256" key="3">
    <source>
        <dbReference type="ARBA" id="ARBA00022448"/>
    </source>
</evidence>
<feature type="transmembrane region" description="Helical" evidence="9">
    <location>
        <begin position="9"/>
        <end position="27"/>
    </location>
</feature>
<evidence type="ECO:0000256" key="1">
    <source>
        <dbReference type="ARBA" id="ARBA00004651"/>
    </source>
</evidence>
<keyword evidence="5 9" id="KW-0812">Transmembrane</keyword>
<dbReference type="AlphaFoldDB" id="A0A9D2NHJ4"/>
<evidence type="ECO:0000256" key="8">
    <source>
        <dbReference type="SAM" id="MobiDB-lite"/>
    </source>
</evidence>
<dbReference type="GO" id="GO:0055085">
    <property type="term" value="P:transmembrane transport"/>
    <property type="evidence" value="ECO:0007669"/>
    <property type="project" value="TreeGrafter"/>
</dbReference>
<evidence type="ECO:0000256" key="2">
    <source>
        <dbReference type="ARBA" id="ARBA00009773"/>
    </source>
</evidence>
<evidence type="ECO:0000256" key="7">
    <source>
        <dbReference type="ARBA" id="ARBA00023136"/>
    </source>
</evidence>
<gene>
    <name evidence="10" type="ORF">H9761_14825</name>
</gene>
<feature type="transmembrane region" description="Helical" evidence="9">
    <location>
        <begin position="297"/>
        <end position="316"/>
    </location>
</feature>
<dbReference type="EMBL" id="DWWS01000050">
    <property type="protein sequence ID" value="HJC24953.1"/>
    <property type="molecule type" value="Genomic_DNA"/>
</dbReference>
<feature type="compositionally biased region" description="Basic and acidic residues" evidence="8">
    <location>
        <begin position="368"/>
        <end position="378"/>
    </location>
</feature>
<dbReference type="PANTHER" id="PTHR21716">
    <property type="entry name" value="TRANSMEMBRANE PROTEIN"/>
    <property type="match status" value="1"/>
</dbReference>
<feature type="transmembrane region" description="Helical" evidence="9">
    <location>
        <begin position="169"/>
        <end position="194"/>
    </location>
</feature>
<dbReference type="Pfam" id="PF01594">
    <property type="entry name" value="AI-2E_transport"/>
    <property type="match status" value="1"/>
</dbReference>
<evidence type="ECO:0000313" key="11">
    <source>
        <dbReference type="Proteomes" id="UP000823891"/>
    </source>
</evidence>
<proteinExistence type="inferred from homology"/>
<feature type="transmembrane region" description="Helical" evidence="9">
    <location>
        <begin position="241"/>
        <end position="259"/>
    </location>
</feature>
<keyword evidence="6 9" id="KW-1133">Transmembrane helix</keyword>
<dbReference type="InterPro" id="IPR002549">
    <property type="entry name" value="AI-2E-like"/>
</dbReference>